<accession>A0A9W4UNK9</accession>
<proteinExistence type="predicted"/>
<protein>
    <submittedName>
        <fullName evidence="1">Uncharacterized protein</fullName>
    </submittedName>
</protein>
<dbReference type="AlphaFoldDB" id="A0A9W4UNK9"/>
<evidence type="ECO:0000313" key="1">
    <source>
        <dbReference type="EMBL" id="CAI6337952.1"/>
    </source>
</evidence>
<keyword evidence="2" id="KW-1185">Reference proteome</keyword>
<name>A0A9W4UNK9_9PLEO</name>
<comment type="caution">
    <text evidence="1">The sequence shown here is derived from an EMBL/GenBank/DDBJ whole genome shotgun (WGS) entry which is preliminary data.</text>
</comment>
<sequence>MAMAMPRERQSWAAKRQDCLAFFDISLRWCVENTTAPYIGRSHIGRSVLTPLSNLSHVQFISSVEC</sequence>
<evidence type="ECO:0000313" key="2">
    <source>
        <dbReference type="Proteomes" id="UP001152607"/>
    </source>
</evidence>
<dbReference type="Proteomes" id="UP001152607">
    <property type="component" value="Unassembled WGS sequence"/>
</dbReference>
<dbReference type="EMBL" id="CAOQHR010000008">
    <property type="protein sequence ID" value="CAI6337952.1"/>
    <property type="molecule type" value="Genomic_DNA"/>
</dbReference>
<gene>
    <name evidence="1" type="ORF">PDIGIT_LOCUS11072</name>
</gene>
<reference evidence="1" key="1">
    <citation type="submission" date="2023-01" db="EMBL/GenBank/DDBJ databases">
        <authorList>
            <person name="Van Ghelder C."/>
            <person name="Rancurel C."/>
        </authorList>
    </citation>
    <scope>NUCLEOTIDE SEQUENCE</scope>
    <source>
        <strain evidence="1">CNCM I-4278</strain>
    </source>
</reference>
<organism evidence="1 2">
    <name type="scientific">Periconia digitata</name>
    <dbReference type="NCBI Taxonomy" id="1303443"/>
    <lineage>
        <taxon>Eukaryota</taxon>
        <taxon>Fungi</taxon>
        <taxon>Dikarya</taxon>
        <taxon>Ascomycota</taxon>
        <taxon>Pezizomycotina</taxon>
        <taxon>Dothideomycetes</taxon>
        <taxon>Pleosporomycetidae</taxon>
        <taxon>Pleosporales</taxon>
        <taxon>Massarineae</taxon>
        <taxon>Periconiaceae</taxon>
        <taxon>Periconia</taxon>
    </lineage>
</organism>